<dbReference type="CDD" id="cd00141">
    <property type="entry name" value="NT_POLXc"/>
    <property type="match status" value="1"/>
</dbReference>
<dbReference type="Pfam" id="PF02811">
    <property type="entry name" value="PHP"/>
    <property type="match status" value="1"/>
</dbReference>
<dbReference type="GO" id="GO:0006281">
    <property type="term" value="P:DNA repair"/>
    <property type="evidence" value="ECO:0007669"/>
    <property type="project" value="UniProtKB-KW"/>
</dbReference>
<dbReference type="InterPro" id="IPR004013">
    <property type="entry name" value="PHP_dom"/>
</dbReference>
<keyword evidence="25" id="KW-0540">Nuclease</keyword>
<dbReference type="Gene3D" id="3.30.460.10">
    <property type="entry name" value="Beta Polymerase, domain 2"/>
    <property type="match status" value="1"/>
</dbReference>
<evidence type="ECO:0000256" key="10">
    <source>
        <dbReference type="ARBA" id="ARBA00022705"/>
    </source>
</evidence>
<dbReference type="SUPFAM" id="SSF47802">
    <property type="entry name" value="DNA polymerase beta, N-terminal domain-like"/>
    <property type="match status" value="1"/>
</dbReference>
<comment type="subcellular location">
    <subcellularLocation>
        <location evidence="2">Cytoplasm</location>
    </subcellularLocation>
</comment>
<dbReference type="Pfam" id="PF14520">
    <property type="entry name" value="HHH_5"/>
    <property type="match status" value="1"/>
</dbReference>
<comment type="caution">
    <text evidence="25">The sequence shown here is derived from an EMBL/GenBank/DDBJ whole genome shotgun (WGS) entry which is preliminary data.</text>
</comment>
<dbReference type="GO" id="GO:0004527">
    <property type="term" value="F:exonuclease activity"/>
    <property type="evidence" value="ECO:0007669"/>
    <property type="project" value="UniProtKB-KW"/>
</dbReference>
<evidence type="ECO:0000256" key="12">
    <source>
        <dbReference type="ARBA" id="ARBA00022843"/>
    </source>
</evidence>
<keyword evidence="25" id="KW-0378">Hydrolase</keyword>
<dbReference type="InterPro" id="IPR003141">
    <property type="entry name" value="Pol/His_phosphatase_N"/>
</dbReference>
<feature type="domain" description="Helix-hairpin-helix DNA-binding motif class 1" evidence="22">
    <location>
        <begin position="53"/>
        <end position="72"/>
    </location>
</feature>
<proteinExistence type="predicted"/>
<evidence type="ECO:0000256" key="3">
    <source>
        <dbReference type="ARBA" id="ARBA00012417"/>
    </source>
</evidence>
<evidence type="ECO:0000256" key="16">
    <source>
        <dbReference type="ARBA" id="ARBA00035717"/>
    </source>
</evidence>
<dbReference type="CDD" id="cd07436">
    <property type="entry name" value="PHP_PolX"/>
    <property type="match status" value="1"/>
</dbReference>
<evidence type="ECO:0000256" key="17">
    <source>
        <dbReference type="ARBA" id="ARBA00035726"/>
    </source>
</evidence>
<evidence type="ECO:0000256" key="5">
    <source>
        <dbReference type="ARBA" id="ARBA00020020"/>
    </source>
</evidence>
<dbReference type="SMART" id="SM00481">
    <property type="entry name" value="POLIIIAc"/>
    <property type="match status" value="1"/>
</dbReference>
<keyword evidence="6" id="KW-0488">Methylation</keyword>
<accession>A0A7C3UYN5</accession>
<dbReference type="SMART" id="SM00483">
    <property type="entry name" value="POLXc"/>
    <property type="match status" value="1"/>
</dbReference>
<dbReference type="Gene3D" id="1.10.150.20">
    <property type="entry name" value="5' to 3' exonuclease, C-terminal subdomain"/>
    <property type="match status" value="1"/>
</dbReference>
<dbReference type="EC" id="2.7.7.7" evidence="3"/>
<comment type="catalytic activity">
    <reaction evidence="21">
        <text>DNA(n) + a 2'-deoxyribonucleoside 5'-triphosphate = DNA(n+1) + diphosphate</text>
        <dbReference type="Rhea" id="RHEA:22508"/>
        <dbReference type="Rhea" id="RHEA-COMP:17339"/>
        <dbReference type="Rhea" id="RHEA-COMP:17340"/>
        <dbReference type="ChEBI" id="CHEBI:33019"/>
        <dbReference type="ChEBI" id="CHEBI:61560"/>
        <dbReference type="ChEBI" id="CHEBI:173112"/>
        <dbReference type="EC" id="2.7.7.7"/>
    </reaction>
</comment>
<dbReference type="Gene3D" id="3.30.210.10">
    <property type="entry name" value="DNA polymerase, thumb domain"/>
    <property type="match status" value="1"/>
</dbReference>
<dbReference type="Pfam" id="PF14716">
    <property type="entry name" value="HHH_8"/>
    <property type="match status" value="1"/>
</dbReference>
<comment type="catalytic activity">
    <reaction evidence="18">
        <text>2'-deoxyribonucleotide-(2'-deoxyribose 5'-phosphate)-2'-deoxyribonucleotide-DNA = a 3'-end 2'-deoxyribonucleotide-(2,3-dehydro-2,3-deoxyribose 5'-phosphate)-DNA + a 5'-end 5'-phospho-2'-deoxyribonucleoside-DNA + H(+)</text>
        <dbReference type="Rhea" id="RHEA:66592"/>
        <dbReference type="Rhea" id="RHEA-COMP:13180"/>
        <dbReference type="Rhea" id="RHEA-COMP:16897"/>
        <dbReference type="Rhea" id="RHEA-COMP:17067"/>
        <dbReference type="ChEBI" id="CHEBI:15378"/>
        <dbReference type="ChEBI" id="CHEBI:136412"/>
        <dbReference type="ChEBI" id="CHEBI:157695"/>
        <dbReference type="ChEBI" id="CHEBI:167181"/>
        <dbReference type="EC" id="4.2.99.18"/>
    </reaction>
</comment>
<dbReference type="InterPro" id="IPR010996">
    <property type="entry name" value="HHH_MUS81"/>
</dbReference>
<dbReference type="InterPro" id="IPR029398">
    <property type="entry name" value="PolB_thumb"/>
</dbReference>
<dbReference type="InterPro" id="IPR027421">
    <property type="entry name" value="DNA_pol_lamdba_lyase_dom_sf"/>
</dbReference>
<dbReference type="GO" id="GO:0003887">
    <property type="term" value="F:DNA-directed DNA polymerase activity"/>
    <property type="evidence" value="ECO:0007669"/>
    <property type="project" value="UniProtKB-KW"/>
</dbReference>
<dbReference type="EC" id="4.2.99.18" evidence="4"/>
<keyword evidence="15" id="KW-0234">DNA repair</keyword>
<evidence type="ECO:0000256" key="9">
    <source>
        <dbReference type="ARBA" id="ARBA00022695"/>
    </source>
</evidence>
<sequence length="574" mass="64190">MKNKEIARIFSEIAEYLEMEGVAFKPYAYQKAALTLETLKDDVEDLYAKGGFKALKSIPGVGESLAQKIEEYLKTGKIEYYEEFKRKLPIDLDEIVSVEGVGPKKAKVLFEKLGVKTLEDLEAAAQAGKIAPLFGFGAKTEKNILQAIEFLKGSKGRFLLGEILPIANAVLRELQGLPEVERADTAGSVRRMKETIGDVDILVISRNPAKVMDFFVSLPGVVKVWGKGPTKSSVHMKEGFDMDLRVIPAESYGAALQYFTGSKDHNIALRKIALDRGFKLSEYGLFQGERLLAALSEEEVYGKLGMPWIPPELRENRGEIEAALAGRLPEIIGYGDIKGDLHVHCNWNGGADAIARIAEEALALGYEYVGISDHTKFLKIERGLDEEKLRARNREIDELNERLAQEGKRFRVLKGCEANIMADGSIDIADEALAELDYVIAGIHSHFRMPRADMTKRILKAMHNPHVDIISHPTGRILKRREEYEVVFDDLLQAALETGTILEINSYPERLDLSDVNILAAKQLGIRMVINTDSHNVRQLHLLKFGISQARRGWAEKKDIINTWPVEELLQALK</sequence>
<dbReference type="InterPro" id="IPR016195">
    <property type="entry name" value="Pol/histidinol_Pase-like"/>
</dbReference>
<evidence type="ECO:0000256" key="1">
    <source>
        <dbReference type="ARBA" id="ARBA00001946"/>
    </source>
</evidence>
<name>A0A7C3UYN5_9BACT</name>
<keyword evidence="11" id="KW-0227">DNA damage</keyword>
<dbReference type="PRINTS" id="PR00870">
    <property type="entry name" value="DNAPOLXBETA"/>
</dbReference>
<dbReference type="InterPro" id="IPR043519">
    <property type="entry name" value="NT_sf"/>
</dbReference>
<dbReference type="NCBIfam" id="NF006375">
    <property type="entry name" value="PRK08609.1"/>
    <property type="match status" value="1"/>
</dbReference>
<dbReference type="InterPro" id="IPR050243">
    <property type="entry name" value="PHP_phosphatase"/>
</dbReference>
<comment type="function">
    <text evidence="20">Repair polymerase that plays a key role in base-excision repair. During this process, the damaged base is excised by specific DNA glycosylases, the DNA backbone is nicked at the abasic site by an apurinic/apyrimidic (AP) endonuclease, and POLB removes 5'-deoxyribose-phosphate from the preincised AP site acting as a 5'-deoxyribose-phosphate lyase (5'-dRP lyase); through its DNA polymerase activity, it adds one nucleotide to the 3' end of the arising single-nucleotide gap. Conducts 'gap-filling' DNA synthesis in a stepwise distributive fashion rather than in a processive fashion as for other DNA polymerases. It is also able to cleave sugar-phosphate bonds 3' to an intact AP site, acting as an AP lyase.</text>
</comment>
<evidence type="ECO:0000256" key="8">
    <source>
        <dbReference type="ARBA" id="ARBA00022679"/>
    </source>
</evidence>
<keyword evidence="12" id="KW-0832">Ubl conjugation</keyword>
<dbReference type="InterPro" id="IPR022311">
    <property type="entry name" value="PolX-like"/>
</dbReference>
<keyword evidence="7" id="KW-0237">DNA synthesis</keyword>
<dbReference type="PANTHER" id="PTHR36928">
    <property type="entry name" value="PHOSPHATASE YCDX-RELATED"/>
    <property type="match status" value="1"/>
</dbReference>
<keyword evidence="13" id="KW-0239">DNA-directed DNA polymerase</keyword>
<dbReference type="InterPro" id="IPR047967">
    <property type="entry name" value="PolX_PHP"/>
</dbReference>
<evidence type="ECO:0000256" key="19">
    <source>
        <dbReference type="ARBA" id="ARBA00044678"/>
    </source>
</evidence>
<feature type="domain" description="DNA-directed DNA polymerase X" evidence="24">
    <location>
        <begin position="1"/>
        <end position="315"/>
    </location>
</feature>
<evidence type="ECO:0000256" key="6">
    <source>
        <dbReference type="ARBA" id="ARBA00022481"/>
    </source>
</evidence>
<reference evidence="25" key="1">
    <citation type="journal article" date="2020" name="mSystems">
        <title>Genome- and Community-Level Interaction Insights into Carbon Utilization and Element Cycling Functions of Hydrothermarchaeota in Hydrothermal Sediment.</title>
        <authorList>
            <person name="Zhou Z."/>
            <person name="Liu Y."/>
            <person name="Xu W."/>
            <person name="Pan J."/>
            <person name="Luo Z.H."/>
            <person name="Li M."/>
        </authorList>
    </citation>
    <scope>NUCLEOTIDE SEQUENCE [LARGE SCALE GENOMIC DNA]</scope>
    <source>
        <strain evidence="25">SpSt-897</strain>
    </source>
</reference>
<dbReference type="InterPro" id="IPR003583">
    <property type="entry name" value="Hlx-hairpin-Hlx_DNA-bd_motif"/>
</dbReference>
<evidence type="ECO:0000256" key="20">
    <source>
        <dbReference type="ARBA" id="ARBA00045548"/>
    </source>
</evidence>
<dbReference type="Gene3D" id="3.20.20.140">
    <property type="entry name" value="Metal-dependent hydrolases"/>
    <property type="match status" value="1"/>
</dbReference>
<protein>
    <recommendedName>
        <fullName evidence="5">DNA polymerase beta</fullName>
        <ecNumber evidence="3">2.7.7.7</ecNumber>
        <ecNumber evidence="4">4.2.99.18</ecNumber>
    </recommendedName>
    <alternativeName>
        <fullName evidence="16">5'-deoxyribose-phosphate lyase</fullName>
    </alternativeName>
    <alternativeName>
        <fullName evidence="17">AP lyase</fullName>
    </alternativeName>
</protein>
<keyword evidence="25" id="KW-0269">Exonuclease</keyword>
<dbReference type="PIRSF" id="PIRSF005047">
    <property type="entry name" value="UCP005047_YshC"/>
    <property type="match status" value="1"/>
</dbReference>
<evidence type="ECO:0000256" key="11">
    <source>
        <dbReference type="ARBA" id="ARBA00022763"/>
    </source>
</evidence>
<keyword evidence="14" id="KW-0915">Sodium</keyword>
<dbReference type="GO" id="GO:0140078">
    <property type="term" value="F:class I DNA-(apurinic or apyrimidinic site) endonuclease activity"/>
    <property type="evidence" value="ECO:0007669"/>
    <property type="project" value="UniProtKB-EC"/>
</dbReference>
<comment type="cofactor">
    <cofactor evidence="1">
        <name>Mg(2+)</name>
        <dbReference type="ChEBI" id="CHEBI:18420"/>
    </cofactor>
</comment>
<evidence type="ECO:0000256" key="14">
    <source>
        <dbReference type="ARBA" id="ARBA00023053"/>
    </source>
</evidence>
<evidence type="ECO:0000256" key="15">
    <source>
        <dbReference type="ARBA" id="ARBA00023204"/>
    </source>
</evidence>
<evidence type="ECO:0000259" key="22">
    <source>
        <dbReference type="SMART" id="SM00278"/>
    </source>
</evidence>
<dbReference type="GO" id="GO:0042578">
    <property type="term" value="F:phosphoric ester hydrolase activity"/>
    <property type="evidence" value="ECO:0007669"/>
    <property type="project" value="TreeGrafter"/>
</dbReference>
<gene>
    <name evidence="25" type="primary">polX</name>
    <name evidence="25" type="ORF">ENW96_06490</name>
</gene>
<dbReference type="PANTHER" id="PTHR36928:SF1">
    <property type="entry name" value="PHOSPHATASE YCDX-RELATED"/>
    <property type="match status" value="1"/>
</dbReference>
<dbReference type="GO" id="GO:0003677">
    <property type="term" value="F:DNA binding"/>
    <property type="evidence" value="ECO:0007669"/>
    <property type="project" value="InterPro"/>
</dbReference>
<evidence type="ECO:0000256" key="4">
    <source>
        <dbReference type="ARBA" id="ARBA00012720"/>
    </source>
</evidence>
<dbReference type="GO" id="GO:0005829">
    <property type="term" value="C:cytosol"/>
    <property type="evidence" value="ECO:0007669"/>
    <property type="project" value="TreeGrafter"/>
</dbReference>
<keyword evidence="10" id="KW-0235">DNA replication</keyword>
<feature type="domain" description="Helix-hairpin-helix DNA-binding motif class 1" evidence="22">
    <location>
        <begin position="93"/>
        <end position="112"/>
    </location>
</feature>
<organism evidence="25">
    <name type="scientific">Desulfobacca acetoxidans</name>
    <dbReference type="NCBI Taxonomy" id="60893"/>
    <lineage>
        <taxon>Bacteria</taxon>
        <taxon>Pseudomonadati</taxon>
        <taxon>Thermodesulfobacteriota</taxon>
        <taxon>Desulfobaccia</taxon>
        <taxon>Desulfobaccales</taxon>
        <taxon>Desulfobaccaceae</taxon>
        <taxon>Desulfobacca</taxon>
    </lineage>
</organism>
<dbReference type="EMBL" id="DTMF01000164">
    <property type="protein sequence ID" value="HGF34023.1"/>
    <property type="molecule type" value="Genomic_DNA"/>
</dbReference>
<evidence type="ECO:0000313" key="25">
    <source>
        <dbReference type="EMBL" id="HGF34023.1"/>
    </source>
</evidence>
<dbReference type="Gene3D" id="1.10.150.110">
    <property type="entry name" value="DNA polymerase beta, N-terminal domain-like"/>
    <property type="match status" value="1"/>
</dbReference>
<dbReference type="Pfam" id="PF14791">
    <property type="entry name" value="DNA_pol_B_thumb"/>
    <property type="match status" value="1"/>
</dbReference>
<feature type="domain" description="Polymerase/histidinol phosphatase N-terminal" evidence="23">
    <location>
        <begin position="339"/>
        <end position="422"/>
    </location>
</feature>
<evidence type="ECO:0000259" key="24">
    <source>
        <dbReference type="SMART" id="SM00483"/>
    </source>
</evidence>
<dbReference type="AlphaFoldDB" id="A0A7C3UYN5"/>
<keyword evidence="9" id="KW-0548">Nucleotidyltransferase</keyword>
<dbReference type="SUPFAM" id="SSF81301">
    <property type="entry name" value="Nucleotidyltransferase"/>
    <property type="match status" value="1"/>
</dbReference>
<dbReference type="GO" id="GO:0008270">
    <property type="term" value="F:zinc ion binding"/>
    <property type="evidence" value="ECO:0007669"/>
    <property type="project" value="TreeGrafter"/>
</dbReference>
<dbReference type="SMART" id="SM00278">
    <property type="entry name" value="HhH1"/>
    <property type="match status" value="2"/>
</dbReference>
<dbReference type="InterPro" id="IPR002054">
    <property type="entry name" value="DNA-dir_DNA_pol_X"/>
</dbReference>
<evidence type="ECO:0000259" key="23">
    <source>
        <dbReference type="SMART" id="SM00481"/>
    </source>
</evidence>
<dbReference type="InterPro" id="IPR002008">
    <property type="entry name" value="DNA_pol_X_beta-like"/>
</dbReference>
<dbReference type="InterPro" id="IPR037160">
    <property type="entry name" value="DNA_Pol_thumb_sf"/>
</dbReference>
<evidence type="ECO:0000256" key="13">
    <source>
        <dbReference type="ARBA" id="ARBA00022932"/>
    </source>
</evidence>
<evidence type="ECO:0000256" key="7">
    <source>
        <dbReference type="ARBA" id="ARBA00022634"/>
    </source>
</evidence>
<keyword evidence="8" id="KW-0808">Transferase</keyword>
<dbReference type="SUPFAM" id="SSF89550">
    <property type="entry name" value="PHP domain-like"/>
    <property type="match status" value="1"/>
</dbReference>
<evidence type="ECO:0000256" key="21">
    <source>
        <dbReference type="ARBA" id="ARBA00049244"/>
    </source>
</evidence>
<comment type="catalytic activity">
    <reaction evidence="19">
        <text>a 5'-end 2'-deoxyribose-2'-deoxyribonucleotide-DNA = (2E,4S)-4-hydroxypenten-2-al-5-phosphate + a 5'-end 5'-phospho-2'-deoxyribonucleoside-DNA + H(+)</text>
        <dbReference type="Rhea" id="RHEA:76255"/>
        <dbReference type="Rhea" id="RHEA-COMP:13180"/>
        <dbReference type="Rhea" id="RHEA-COMP:18657"/>
        <dbReference type="ChEBI" id="CHEBI:15378"/>
        <dbReference type="ChEBI" id="CHEBI:136412"/>
        <dbReference type="ChEBI" id="CHEBI:195194"/>
        <dbReference type="ChEBI" id="CHEBI:195195"/>
    </reaction>
</comment>
<evidence type="ECO:0000256" key="18">
    <source>
        <dbReference type="ARBA" id="ARBA00044632"/>
    </source>
</evidence>
<evidence type="ECO:0000256" key="2">
    <source>
        <dbReference type="ARBA" id="ARBA00004496"/>
    </source>
</evidence>